<feature type="binding site" evidence="7">
    <location>
        <position position="255"/>
    </location>
    <ligand>
        <name>a divalent metal cation</name>
        <dbReference type="ChEBI" id="CHEBI:60240"/>
    </ligand>
</feature>
<dbReference type="AlphaFoldDB" id="A0A399EXW2"/>
<proteinExistence type="inferred from homology"/>
<dbReference type="PROSITE" id="PS00331">
    <property type="entry name" value="MALIC_ENZYMES"/>
    <property type="match status" value="1"/>
</dbReference>
<evidence type="ECO:0000256" key="4">
    <source>
        <dbReference type="ARBA" id="ARBA00023027"/>
    </source>
</evidence>
<organism evidence="11 12">
    <name type="scientific">Calidithermus roseus</name>
    <dbReference type="NCBI Taxonomy" id="1644118"/>
    <lineage>
        <taxon>Bacteria</taxon>
        <taxon>Thermotogati</taxon>
        <taxon>Deinococcota</taxon>
        <taxon>Deinococci</taxon>
        <taxon>Thermales</taxon>
        <taxon>Thermaceae</taxon>
        <taxon>Calidithermus</taxon>
    </lineage>
</organism>
<dbReference type="SUPFAM" id="SSF51735">
    <property type="entry name" value="NAD(P)-binding Rossmann-fold domains"/>
    <property type="match status" value="1"/>
</dbReference>
<dbReference type="PIRSF" id="PIRSF000106">
    <property type="entry name" value="ME"/>
    <property type="match status" value="1"/>
</dbReference>
<evidence type="ECO:0000256" key="3">
    <source>
        <dbReference type="ARBA" id="ARBA00022723"/>
    </source>
</evidence>
<evidence type="ECO:0000259" key="9">
    <source>
        <dbReference type="SMART" id="SM00919"/>
    </source>
</evidence>
<evidence type="ECO:0000256" key="2">
    <source>
        <dbReference type="ARBA" id="ARBA00008785"/>
    </source>
</evidence>
<dbReference type="GO" id="GO:0051287">
    <property type="term" value="F:NAD binding"/>
    <property type="evidence" value="ECO:0007669"/>
    <property type="project" value="InterPro"/>
</dbReference>
<evidence type="ECO:0000256" key="6">
    <source>
        <dbReference type="PIRSR" id="PIRSR000106-2"/>
    </source>
</evidence>
<dbReference type="EMBL" id="QWLA01000009">
    <property type="protein sequence ID" value="RIH88573.1"/>
    <property type="molecule type" value="Genomic_DNA"/>
</dbReference>
<feature type="binding site" evidence="6">
    <location>
        <position position="469"/>
    </location>
    <ligand>
        <name>(S)-malate</name>
        <dbReference type="ChEBI" id="CHEBI:15589"/>
    </ligand>
</feature>
<dbReference type="Pfam" id="PF00390">
    <property type="entry name" value="malic"/>
    <property type="match status" value="1"/>
</dbReference>
<dbReference type="GO" id="GO:0006108">
    <property type="term" value="P:malate metabolic process"/>
    <property type="evidence" value="ECO:0007669"/>
    <property type="project" value="TreeGrafter"/>
</dbReference>
<evidence type="ECO:0000313" key="12">
    <source>
        <dbReference type="Proteomes" id="UP000265341"/>
    </source>
</evidence>
<feature type="domain" description="Malic enzyme N-terminal" evidence="10">
    <location>
        <begin position="89"/>
        <end position="269"/>
    </location>
</feature>
<dbReference type="InterPro" id="IPR037062">
    <property type="entry name" value="Malic_N_dom_sf"/>
</dbReference>
<comment type="cofactor">
    <cofactor evidence="1">
        <name>Mn(2+)</name>
        <dbReference type="ChEBI" id="CHEBI:29035"/>
    </cofactor>
</comment>
<dbReference type="PANTHER" id="PTHR23406:SF34">
    <property type="entry name" value="NAD-DEPENDENT MALIC ENZYME, MITOCHONDRIAL"/>
    <property type="match status" value="1"/>
</dbReference>
<dbReference type="InterPro" id="IPR015884">
    <property type="entry name" value="Malic_enzyme_CS"/>
</dbReference>
<feature type="binding site" evidence="7">
    <location>
        <position position="278"/>
    </location>
    <ligand>
        <name>a divalent metal cation</name>
        <dbReference type="ChEBI" id="CHEBI:60240"/>
    </ligand>
</feature>
<dbReference type="InterPro" id="IPR012302">
    <property type="entry name" value="Malic_NAD-bd"/>
</dbReference>
<name>A0A399EXW2_9DEIN</name>
<dbReference type="Gene3D" id="3.40.50.10380">
    <property type="entry name" value="Malic enzyme, N-terminal domain"/>
    <property type="match status" value="1"/>
</dbReference>
<evidence type="ECO:0000259" key="10">
    <source>
        <dbReference type="SMART" id="SM01274"/>
    </source>
</evidence>
<dbReference type="SUPFAM" id="SSF53223">
    <property type="entry name" value="Aminoacid dehydrogenase-like, N-terminal domain"/>
    <property type="match status" value="1"/>
</dbReference>
<dbReference type="InterPro" id="IPR036291">
    <property type="entry name" value="NAD(P)-bd_dom_sf"/>
</dbReference>
<keyword evidence="3 7" id="KW-0479">Metal-binding</keyword>
<dbReference type="GO" id="GO:0004470">
    <property type="term" value="F:malic enzyme activity"/>
    <property type="evidence" value="ECO:0007669"/>
    <property type="project" value="InterPro"/>
</dbReference>
<dbReference type="InterPro" id="IPR012301">
    <property type="entry name" value="Malic_N_dom"/>
</dbReference>
<sequence length="581" mass="64359">MKVSHYYDVCRDAQGQRYLEPAVSGAVLLGLPLLNKGTAFTREERWMLGLEGLLPPHVTTLEEQKERNYRRYRLIASDLEKHLFLRELQDRNEVLFYALVTEHLAEMLPILYTPTVGEAVRQFSRTYRYPRGFTASTANIAQVQQALQHLPLNDVRLAVATDSSAILGIGDQGVGGLAIPIGKLNLYTAAGGLGPDKVLPVLLDVGTDREELLADPLYLGVHHRRLAGEEYFAFMDRFVAAFKQRYPNAVMQWEDFGKDTAFAVLERYREVLPSFNDDIQGTGAVALAGVLSACRLKGERLHDQRILVFGAGAGGIGVAQALLEGLRRAGLSEKEALSRLYVLDSKGLLLKNRPMEEYKRRFAHNPKDLQGWTVAGTVPNLYETVVGGRVSVLLGLSGQAEAFSEPVVQAMLKNTPQPVIFPLSNPTSSSEALPEDLVRWSEGRALVAAGSPFPAVEWQGRSYPVGQGNNAFIFPGLGFAAVLAKARVVSEGMVLEAALALHDYTRQHHPQRIYPPVEVLREVSQQVAVRVIQQAVQEGLARDERVLNKNPDQLLAYVRERFWQPEYLPFRVSSPGTPKSC</sequence>
<evidence type="ECO:0000313" key="11">
    <source>
        <dbReference type="EMBL" id="RIH88573.1"/>
    </source>
</evidence>
<dbReference type="GO" id="GO:0016616">
    <property type="term" value="F:oxidoreductase activity, acting on the CH-OH group of donors, NAD or NADP as acceptor"/>
    <property type="evidence" value="ECO:0007669"/>
    <property type="project" value="InterPro"/>
</dbReference>
<dbReference type="Gene3D" id="3.40.50.720">
    <property type="entry name" value="NAD(P)-binding Rossmann-like Domain"/>
    <property type="match status" value="1"/>
</dbReference>
<dbReference type="SMART" id="SM00919">
    <property type="entry name" value="Malic_M"/>
    <property type="match status" value="1"/>
</dbReference>
<comment type="cofactor">
    <cofactor evidence="7">
        <name>Mg(2+)</name>
        <dbReference type="ChEBI" id="CHEBI:18420"/>
    </cofactor>
    <cofactor evidence="7">
        <name>Mn(2+)</name>
        <dbReference type="ChEBI" id="CHEBI:29035"/>
    </cofactor>
    <text evidence="7">Divalent metal cations. Prefers magnesium or manganese.</text>
</comment>
<dbReference type="SMART" id="SM01274">
    <property type="entry name" value="malic"/>
    <property type="match status" value="1"/>
</dbReference>
<dbReference type="PANTHER" id="PTHR23406">
    <property type="entry name" value="MALIC ENZYME-RELATED"/>
    <property type="match status" value="1"/>
</dbReference>
<evidence type="ECO:0000256" key="5">
    <source>
        <dbReference type="PIRSR" id="PIRSR000106-1"/>
    </source>
</evidence>
<dbReference type="EC" id="1.1.1.38" evidence="11"/>
<keyword evidence="12" id="KW-1185">Reference proteome</keyword>
<keyword evidence="11" id="KW-0560">Oxidoreductase</keyword>
<gene>
    <name evidence="11" type="primary">maeA_1</name>
    <name evidence="11" type="ORF">Mrose_00805</name>
</gene>
<feature type="active site" description="Proton donor" evidence="5">
    <location>
        <position position="112"/>
    </location>
</feature>
<feature type="domain" description="Malic enzyme NAD-binding" evidence="9">
    <location>
        <begin position="279"/>
        <end position="536"/>
    </location>
</feature>
<reference evidence="11 12" key="1">
    <citation type="submission" date="2018-08" db="EMBL/GenBank/DDBJ databases">
        <title>Meiothermus roseus NBRC 110900 genome sequencing project.</title>
        <authorList>
            <person name="Da Costa M.S."/>
            <person name="Albuquerque L."/>
            <person name="Raposo P."/>
            <person name="Froufe H.J.C."/>
            <person name="Barroso C.S."/>
            <person name="Egas C."/>
        </authorList>
    </citation>
    <scope>NUCLEOTIDE SEQUENCE [LARGE SCALE GENOMIC DNA]</scope>
    <source>
        <strain evidence="11 12">NBRC 110900</strain>
    </source>
</reference>
<protein>
    <submittedName>
        <fullName evidence="11">Putative NAD-dependent malic enzyme 2</fullName>
        <ecNumber evidence="11">1.1.1.38</ecNumber>
    </submittedName>
</protein>
<feature type="binding site" evidence="7">
    <location>
        <position position="254"/>
    </location>
    <ligand>
        <name>a divalent metal cation</name>
        <dbReference type="ChEBI" id="CHEBI:60240"/>
    </ligand>
</feature>
<evidence type="ECO:0000256" key="1">
    <source>
        <dbReference type="ARBA" id="ARBA00001936"/>
    </source>
</evidence>
<keyword evidence="4" id="KW-0520">NAD</keyword>
<dbReference type="GO" id="GO:0046872">
    <property type="term" value="F:metal ion binding"/>
    <property type="evidence" value="ECO:0007669"/>
    <property type="project" value="UniProtKB-KW"/>
</dbReference>
<dbReference type="InterPro" id="IPR001891">
    <property type="entry name" value="Malic_OxRdtase"/>
</dbReference>
<dbReference type="PRINTS" id="PR00072">
    <property type="entry name" value="MALOXRDTASE"/>
</dbReference>
<dbReference type="Proteomes" id="UP000265341">
    <property type="component" value="Unassembled WGS sequence"/>
</dbReference>
<evidence type="ECO:0000256" key="8">
    <source>
        <dbReference type="RuleBase" id="RU003427"/>
    </source>
</evidence>
<dbReference type="InterPro" id="IPR046346">
    <property type="entry name" value="Aminoacid_DH-like_N_sf"/>
</dbReference>
<dbReference type="RefSeq" id="WP_119276141.1">
    <property type="nucleotide sequence ID" value="NZ_QWLA01000009.1"/>
</dbReference>
<comment type="similarity">
    <text evidence="2 8">Belongs to the malic enzymes family.</text>
</comment>
<dbReference type="OrthoDB" id="3314528at2"/>
<feature type="binding site" evidence="6">
    <location>
        <position position="425"/>
    </location>
    <ligand>
        <name>(S)-malate</name>
        <dbReference type="ChEBI" id="CHEBI:15589"/>
    </ligand>
</feature>
<comment type="caution">
    <text evidence="11">The sequence shown here is derived from an EMBL/GenBank/DDBJ whole genome shotgun (WGS) entry which is preliminary data.</text>
</comment>
<dbReference type="FunFam" id="3.40.50.10380:FF:000001">
    <property type="entry name" value="NAD-dependent malic enzyme"/>
    <property type="match status" value="1"/>
</dbReference>
<dbReference type="NCBIfam" id="NF010052">
    <property type="entry name" value="PRK13529.1"/>
    <property type="match status" value="1"/>
</dbReference>
<dbReference type="Pfam" id="PF03949">
    <property type="entry name" value="Malic_M"/>
    <property type="match status" value="1"/>
</dbReference>
<accession>A0A399EXW2</accession>
<feature type="active site" description="Proton acceptor" evidence="5">
    <location>
        <position position="183"/>
    </location>
</feature>
<evidence type="ECO:0000256" key="7">
    <source>
        <dbReference type="PIRSR" id="PIRSR000106-3"/>
    </source>
</evidence>